<evidence type="ECO:0000256" key="2">
    <source>
        <dbReference type="ARBA" id="ARBA00022643"/>
    </source>
</evidence>
<comment type="caution">
    <text evidence="6">The sequence shown here is derived from an EMBL/GenBank/DDBJ whole genome shotgun (WGS) entry which is preliminary data.</text>
</comment>
<dbReference type="Gene3D" id="3.20.20.30">
    <property type="entry name" value="Luciferase-like domain"/>
    <property type="match status" value="1"/>
</dbReference>
<dbReference type="GO" id="GO:0008726">
    <property type="term" value="F:alkanesulfonate monooxygenase activity"/>
    <property type="evidence" value="ECO:0007669"/>
    <property type="project" value="TreeGrafter"/>
</dbReference>
<keyword evidence="7" id="KW-1185">Reference proteome</keyword>
<dbReference type="Pfam" id="PF00296">
    <property type="entry name" value="Bac_luciferase"/>
    <property type="match status" value="1"/>
</dbReference>
<keyword evidence="2" id="KW-0288">FMN</keyword>
<keyword evidence="3 6" id="KW-0560">Oxidoreductase</keyword>
<keyword evidence="4" id="KW-0503">Monooxygenase</keyword>
<dbReference type="RefSeq" id="WP_153339081.1">
    <property type="nucleotide sequence ID" value="NZ_WEGI01000002.1"/>
</dbReference>
<dbReference type="InterPro" id="IPR019923">
    <property type="entry name" value="Lucif-like_OxRdtase_MSMEG_2516"/>
</dbReference>
<evidence type="ECO:0000256" key="1">
    <source>
        <dbReference type="ARBA" id="ARBA00022630"/>
    </source>
</evidence>
<dbReference type="SUPFAM" id="SSF51679">
    <property type="entry name" value="Bacterial luciferase-like"/>
    <property type="match status" value="1"/>
</dbReference>
<dbReference type="EMBL" id="WEGI01000002">
    <property type="protein sequence ID" value="MQY25134.1"/>
    <property type="molecule type" value="Genomic_DNA"/>
</dbReference>
<dbReference type="PANTHER" id="PTHR42847">
    <property type="entry name" value="ALKANESULFONATE MONOOXYGENASE"/>
    <property type="match status" value="1"/>
</dbReference>
<name>A0A7K0DK11_9NOCA</name>
<feature type="domain" description="Luciferase-like" evidence="5">
    <location>
        <begin position="32"/>
        <end position="310"/>
    </location>
</feature>
<gene>
    <name evidence="6" type="primary">fgd_1</name>
    <name evidence="6" type="ORF">NRB56_06900</name>
</gene>
<dbReference type="AlphaFoldDB" id="A0A7K0DK11"/>
<dbReference type="EC" id="1.1.98.2" evidence="6"/>
<dbReference type="GO" id="GO:0046306">
    <property type="term" value="P:alkanesulfonate catabolic process"/>
    <property type="evidence" value="ECO:0007669"/>
    <property type="project" value="TreeGrafter"/>
</dbReference>
<dbReference type="InterPro" id="IPR050172">
    <property type="entry name" value="SsuD_RutA_monooxygenase"/>
</dbReference>
<evidence type="ECO:0000256" key="3">
    <source>
        <dbReference type="ARBA" id="ARBA00023002"/>
    </source>
</evidence>
<keyword evidence="1" id="KW-0285">Flavoprotein</keyword>
<evidence type="ECO:0000259" key="5">
    <source>
        <dbReference type="Pfam" id="PF00296"/>
    </source>
</evidence>
<dbReference type="OrthoDB" id="4288123at2"/>
<dbReference type="InterPro" id="IPR036661">
    <property type="entry name" value="Luciferase-like_sf"/>
</dbReference>
<dbReference type="PANTHER" id="PTHR42847:SF4">
    <property type="entry name" value="ALKANESULFONATE MONOOXYGENASE-RELATED"/>
    <property type="match status" value="1"/>
</dbReference>
<evidence type="ECO:0000313" key="6">
    <source>
        <dbReference type="EMBL" id="MQY25134.1"/>
    </source>
</evidence>
<proteinExistence type="predicted"/>
<accession>A0A7K0DK11</accession>
<sequence>MPADHTESADRVTAAGTPLRPIRFGTGPGRVDDAAALRVAGRHIESLGYAAISMADHFMIPFAPLLALQALADATESVRLTQTVLNQDFRHPAVLAKELATLDVLSGGRLEAGLGAGWMRAEYEHAGLRYDRDSVRIARLEEVAIIVAGLLGPDPVDFAGEHFTVTGLTGTPRPLQRPRPPVMIGGGGRKLLSVAGRRADIVQIVPRAPRTPGVPIAGTFGAAAYDERIAWVKAAAGQRFPDIELAAQLLAVTITDDPDHAYTIAAERMQRMLRRSGGDITVTAADLVAAPLAAIGTLDAVCEQLLRVRERFGINYFWAPVGSEPETLAPVIERLAGR</sequence>
<dbReference type="InterPro" id="IPR011251">
    <property type="entry name" value="Luciferase-like_dom"/>
</dbReference>
<protein>
    <submittedName>
        <fullName evidence="6">F420-dependent glucose-6-phosphate dehydrogenase</fullName>
        <ecNumber evidence="6">1.1.98.2</ecNumber>
    </submittedName>
</protein>
<reference evidence="6 7" key="1">
    <citation type="submission" date="2019-10" db="EMBL/GenBank/DDBJ databases">
        <title>Nocardia macrotermitis sp. nov. and Nocardia aurantia sp. nov., isolated from the gut of fungus growing-termite Macrotermes natalensis.</title>
        <authorList>
            <person name="Benndorf R."/>
            <person name="Schwitalla J."/>
            <person name="Martin K."/>
            <person name="De Beer W."/>
            <person name="Kaster A.-K."/>
            <person name="Vollmers J."/>
            <person name="Poulsen M."/>
            <person name="Beemelmanns C."/>
        </authorList>
    </citation>
    <scope>NUCLEOTIDE SEQUENCE [LARGE SCALE GENOMIC DNA]</scope>
    <source>
        <strain evidence="6 7">RB56</strain>
    </source>
</reference>
<dbReference type="NCBIfam" id="TIGR03621">
    <property type="entry name" value="F420_MSMEG_2516"/>
    <property type="match status" value="1"/>
</dbReference>
<dbReference type="Proteomes" id="UP000431401">
    <property type="component" value="Unassembled WGS sequence"/>
</dbReference>
<evidence type="ECO:0000313" key="7">
    <source>
        <dbReference type="Proteomes" id="UP000431401"/>
    </source>
</evidence>
<dbReference type="GO" id="GO:0052749">
    <property type="term" value="F:glucose-6-phosphate dehydrogenase (coenzyme F420) activity"/>
    <property type="evidence" value="ECO:0007669"/>
    <property type="project" value="UniProtKB-EC"/>
</dbReference>
<organism evidence="6 7">
    <name type="scientific">Nocardia aurantia</name>
    <dbReference type="NCBI Taxonomy" id="2585199"/>
    <lineage>
        <taxon>Bacteria</taxon>
        <taxon>Bacillati</taxon>
        <taxon>Actinomycetota</taxon>
        <taxon>Actinomycetes</taxon>
        <taxon>Mycobacteriales</taxon>
        <taxon>Nocardiaceae</taxon>
        <taxon>Nocardia</taxon>
    </lineage>
</organism>
<evidence type="ECO:0000256" key="4">
    <source>
        <dbReference type="ARBA" id="ARBA00023033"/>
    </source>
</evidence>